<evidence type="ECO:0000256" key="3">
    <source>
        <dbReference type="ARBA" id="ARBA00022741"/>
    </source>
</evidence>
<evidence type="ECO:0000256" key="5">
    <source>
        <dbReference type="HAMAP-Rule" id="MF_02114"/>
    </source>
</evidence>
<keyword evidence="1 5" id="KW-0808">Transferase</keyword>
<dbReference type="GO" id="GO:0005525">
    <property type="term" value="F:GTP binding"/>
    <property type="evidence" value="ECO:0007669"/>
    <property type="project" value="UniProtKB-KW"/>
</dbReference>
<dbReference type="GO" id="GO:0043814">
    <property type="term" value="F:phospholactate guanylyltransferase activity"/>
    <property type="evidence" value="ECO:0007669"/>
    <property type="project" value="InterPro"/>
</dbReference>
<dbReference type="InterPro" id="IPR002835">
    <property type="entry name" value="CofC"/>
</dbReference>
<comment type="similarity">
    <text evidence="5">Belongs to the CofC family.</text>
</comment>
<dbReference type="SUPFAM" id="SSF53448">
    <property type="entry name" value="Nucleotide-diphospho-sugar transferases"/>
    <property type="match status" value="2"/>
</dbReference>
<dbReference type="HAMAP" id="MF_02114">
    <property type="entry name" value="CofC"/>
    <property type="match status" value="1"/>
</dbReference>
<feature type="binding site" evidence="5">
    <location>
        <position position="220"/>
    </location>
    <ligand>
        <name>phosphoenolpyruvate</name>
        <dbReference type="ChEBI" id="CHEBI:58702"/>
    </ligand>
</feature>
<feature type="binding site" evidence="5">
    <location>
        <position position="181"/>
    </location>
    <ligand>
        <name>phosphoenolpyruvate</name>
        <dbReference type="ChEBI" id="CHEBI:58702"/>
    </ligand>
</feature>
<organism evidence="6 7">
    <name type="scientific">Promicromonospora sukumoe</name>
    <dbReference type="NCBI Taxonomy" id="88382"/>
    <lineage>
        <taxon>Bacteria</taxon>
        <taxon>Bacillati</taxon>
        <taxon>Actinomycetota</taxon>
        <taxon>Actinomycetes</taxon>
        <taxon>Micrococcales</taxon>
        <taxon>Promicromonosporaceae</taxon>
        <taxon>Promicromonospora</taxon>
    </lineage>
</organism>
<dbReference type="GO" id="GO:0052645">
    <property type="term" value="P:F420-0 metabolic process"/>
    <property type="evidence" value="ECO:0007669"/>
    <property type="project" value="UniProtKB-UniRule"/>
</dbReference>
<evidence type="ECO:0000313" key="6">
    <source>
        <dbReference type="EMBL" id="MBA8810443.1"/>
    </source>
</evidence>
<accession>A0A7W3JCS9</accession>
<keyword evidence="2 5" id="KW-0548">Nucleotidyltransferase</keyword>
<dbReference type="AlphaFoldDB" id="A0A7W3JCS9"/>
<dbReference type="PANTHER" id="PTHR40392">
    <property type="entry name" value="2-PHOSPHO-L-LACTATE GUANYLYLTRANSFERASE"/>
    <property type="match status" value="1"/>
</dbReference>
<keyword evidence="3 5" id="KW-0547">Nucleotide-binding</keyword>
<dbReference type="Gene3D" id="3.90.550.10">
    <property type="entry name" value="Spore Coat Polysaccharide Biosynthesis Protein SpsA, Chain A"/>
    <property type="match status" value="1"/>
</dbReference>
<evidence type="ECO:0000313" key="7">
    <source>
        <dbReference type="Proteomes" id="UP000540568"/>
    </source>
</evidence>
<keyword evidence="4 5" id="KW-0342">GTP-binding</keyword>
<evidence type="ECO:0000256" key="4">
    <source>
        <dbReference type="ARBA" id="ARBA00023134"/>
    </source>
</evidence>
<comment type="function">
    <text evidence="5">Guanylyltransferase that catalyzes the activation of phosphoenolpyruvate (PEP) as enolpyruvoyl-2-diphospho-5'-guanosine, via the condensation of PEP with GTP. It is involved in the biosynthesis of coenzyme F420, a hydride carrier cofactor.</text>
</comment>
<dbReference type="PANTHER" id="PTHR40392:SF1">
    <property type="entry name" value="2-PHOSPHO-L-LACTATE GUANYLYLTRANSFERASE"/>
    <property type="match status" value="1"/>
</dbReference>
<proteinExistence type="inferred from homology"/>
<sequence>MTTAVVPLRDGVSGKSRLAAVLDAASRRRLVRVLARHVVTTLLAADGIDRVVVVTADPVFTRETLAGLAVEVLEQPADRQGLNGALEHAREVLAADAVGAGTHAADAGAAGTRAADMPGPDAVGPDTSGPDPLCADAVGQPGPRLLVAHADLPALTPADVTALLAEQAPVVIATDRYRSGTNLLLLPFETEVSSLSTGGKARNLGLEGEVGFRFRFGVGSLAAHLAEADARGLAASVVDRPGTAVDLDTADDWSQLPPEVRDVVRHEVPELL</sequence>
<dbReference type="Proteomes" id="UP000540568">
    <property type="component" value="Unassembled WGS sequence"/>
</dbReference>
<dbReference type="InterPro" id="IPR029044">
    <property type="entry name" value="Nucleotide-diphossugar_trans"/>
</dbReference>
<gene>
    <name evidence="5" type="primary">fbiD</name>
    <name evidence="6" type="ORF">FHX71_004419</name>
</gene>
<comment type="pathway">
    <text evidence="5">Cofactor biosynthesis; coenzyme F420 biosynthesis.</text>
</comment>
<evidence type="ECO:0000256" key="2">
    <source>
        <dbReference type="ARBA" id="ARBA00022695"/>
    </source>
</evidence>
<evidence type="ECO:0000256" key="1">
    <source>
        <dbReference type="ARBA" id="ARBA00022679"/>
    </source>
</evidence>
<feature type="binding site" evidence="5">
    <location>
        <position position="217"/>
    </location>
    <ligand>
        <name>phosphoenolpyruvate</name>
        <dbReference type="ChEBI" id="CHEBI:58702"/>
    </ligand>
</feature>
<dbReference type="EMBL" id="JACGWV010000002">
    <property type="protein sequence ID" value="MBA8810443.1"/>
    <property type="molecule type" value="Genomic_DNA"/>
</dbReference>
<keyword evidence="7" id="KW-1185">Reference proteome</keyword>
<reference evidence="6 7" key="1">
    <citation type="submission" date="2020-07" db="EMBL/GenBank/DDBJ databases">
        <title>Sequencing the genomes of 1000 actinobacteria strains.</title>
        <authorList>
            <person name="Klenk H.-P."/>
        </authorList>
    </citation>
    <scope>NUCLEOTIDE SEQUENCE [LARGE SCALE GENOMIC DNA]</scope>
    <source>
        <strain evidence="6 7">DSM 44121</strain>
    </source>
</reference>
<comment type="catalytic activity">
    <reaction evidence="5">
        <text>phosphoenolpyruvate + GTP + H(+) = enolpyruvoyl-2-diphospho-5'-guanosine + diphosphate</text>
        <dbReference type="Rhea" id="RHEA:30519"/>
        <dbReference type="ChEBI" id="CHEBI:15378"/>
        <dbReference type="ChEBI" id="CHEBI:33019"/>
        <dbReference type="ChEBI" id="CHEBI:37565"/>
        <dbReference type="ChEBI" id="CHEBI:58702"/>
        <dbReference type="ChEBI" id="CHEBI:143701"/>
        <dbReference type="EC" id="2.7.7.105"/>
    </reaction>
</comment>
<comment type="caution">
    <text evidence="6">The sequence shown here is derived from an EMBL/GenBank/DDBJ whole genome shotgun (WGS) entry which is preliminary data.</text>
</comment>
<dbReference type="Pfam" id="PF01983">
    <property type="entry name" value="CofC"/>
    <property type="match status" value="1"/>
</dbReference>
<protein>
    <recommendedName>
        <fullName evidence="5">Phosphoenolpyruvate guanylyltransferase</fullName>
        <shortName evidence="5">PEP guanylyltransferase</shortName>
        <ecNumber evidence="5">2.7.7.105</ecNumber>
    </recommendedName>
</protein>
<dbReference type="UniPathway" id="UPA00071"/>
<name>A0A7W3JCS9_9MICO</name>
<dbReference type="RefSeq" id="WP_182619542.1">
    <property type="nucleotide sequence ID" value="NZ_BAAATF010000015.1"/>
</dbReference>
<dbReference type="EC" id="2.7.7.105" evidence="5"/>